<keyword evidence="5" id="KW-1185">Reference proteome</keyword>
<gene>
    <name evidence="3" type="ORF">DPMN_184762</name>
    <name evidence="4" type="ORF">DPMN_184801</name>
</gene>
<reference evidence="3" key="2">
    <citation type="submission" date="2020-11" db="EMBL/GenBank/DDBJ databases">
        <authorList>
            <person name="McCartney M.A."/>
            <person name="Auch B."/>
            <person name="Kono T."/>
            <person name="Mallez S."/>
            <person name="Becker A."/>
            <person name="Gohl D.M."/>
            <person name="Silverstein K.A.T."/>
            <person name="Koren S."/>
            <person name="Bechman K.B."/>
            <person name="Herman A."/>
            <person name="Abrahante J.E."/>
            <person name="Garbe J."/>
        </authorList>
    </citation>
    <scope>NUCLEOTIDE SEQUENCE</scope>
    <source>
        <strain evidence="3">Duluth1</strain>
        <tissue evidence="3">Whole animal</tissue>
    </source>
</reference>
<dbReference type="EMBL" id="JAIWYP010000010">
    <property type="protein sequence ID" value="KAH3750242.1"/>
    <property type="molecule type" value="Genomic_DNA"/>
</dbReference>
<reference evidence="3" key="1">
    <citation type="journal article" date="2019" name="bioRxiv">
        <title>The Genome of the Zebra Mussel, Dreissena polymorpha: A Resource for Invasive Species Research.</title>
        <authorList>
            <person name="McCartney M.A."/>
            <person name="Auch B."/>
            <person name="Kono T."/>
            <person name="Mallez S."/>
            <person name="Zhang Y."/>
            <person name="Obille A."/>
            <person name="Becker A."/>
            <person name="Abrahante J.E."/>
            <person name="Garbe J."/>
            <person name="Badalamenti J.P."/>
            <person name="Herman A."/>
            <person name="Mangelson H."/>
            <person name="Liachko I."/>
            <person name="Sullivan S."/>
            <person name="Sone E.D."/>
            <person name="Koren S."/>
            <person name="Silverstein K.A.T."/>
            <person name="Beckman K.B."/>
            <person name="Gohl D.M."/>
        </authorList>
    </citation>
    <scope>NUCLEOTIDE SEQUENCE</scope>
    <source>
        <strain evidence="3">Duluth1</strain>
        <tissue evidence="3">Whole animal</tissue>
    </source>
</reference>
<protein>
    <recommendedName>
        <fullName evidence="2">C2H2-type domain-containing protein</fullName>
    </recommendedName>
</protein>
<dbReference type="EMBL" id="JAIWYP010000010">
    <property type="protein sequence ID" value="KAH3750281.1"/>
    <property type="molecule type" value="Genomic_DNA"/>
</dbReference>
<keyword evidence="1" id="KW-0862">Zinc</keyword>
<evidence type="ECO:0000313" key="4">
    <source>
        <dbReference type="EMBL" id="KAH3750281.1"/>
    </source>
</evidence>
<organism evidence="3 5">
    <name type="scientific">Dreissena polymorpha</name>
    <name type="common">Zebra mussel</name>
    <name type="synonym">Mytilus polymorpha</name>
    <dbReference type="NCBI Taxonomy" id="45954"/>
    <lineage>
        <taxon>Eukaryota</taxon>
        <taxon>Metazoa</taxon>
        <taxon>Spiralia</taxon>
        <taxon>Lophotrochozoa</taxon>
        <taxon>Mollusca</taxon>
        <taxon>Bivalvia</taxon>
        <taxon>Autobranchia</taxon>
        <taxon>Heteroconchia</taxon>
        <taxon>Euheterodonta</taxon>
        <taxon>Imparidentia</taxon>
        <taxon>Neoheterodontei</taxon>
        <taxon>Myida</taxon>
        <taxon>Dreissenoidea</taxon>
        <taxon>Dreissenidae</taxon>
        <taxon>Dreissena</taxon>
    </lineage>
</organism>
<proteinExistence type="predicted"/>
<dbReference type="GO" id="GO:0008270">
    <property type="term" value="F:zinc ion binding"/>
    <property type="evidence" value="ECO:0007669"/>
    <property type="project" value="UniProtKB-KW"/>
</dbReference>
<evidence type="ECO:0000313" key="3">
    <source>
        <dbReference type="EMBL" id="KAH3750242.1"/>
    </source>
</evidence>
<evidence type="ECO:0000313" key="5">
    <source>
        <dbReference type="Proteomes" id="UP000828390"/>
    </source>
</evidence>
<dbReference type="AlphaFoldDB" id="A0A9D4DII1"/>
<evidence type="ECO:0000259" key="2">
    <source>
        <dbReference type="PROSITE" id="PS50157"/>
    </source>
</evidence>
<keyword evidence="1" id="KW-0863">Zinc-finger</keyword>
<accession>A0A9D4DII1</accession>
<dbReference type="PROSITE" id="PS00028">
    <property type="entry name" value="ZINC_FINGER_C2H2_1"/>
    <property type="match status" value="1"/>
</dbReference>
<evidence type="ECO:0000256" key="1">
    <source>
        <dbReference type="PROSITE-ProRule" id="PRU00042"/>
    </source>
</evidence>
<feature type="domain" description="C2H2-type" evidence="2">
    <location>
        <begin position="51"/>
        <end position="77"/>
    </location>
</feature>
<comment type="caution">
    <text evidence="3">The sequence shown here is derived from an EMBL/GenBank/DDBJ whole genome shotgun (WGS) entry which is preliminary data.</text>
</comment>
<dbReference type="PROSITE" id="PS50157">
    <property type="entry name" value="ZINC_FINGER_C2H2_2"/>
    <property type="match status" value="1"/>
</dbReference>
<dbReference type="InterPro" id="IPR013087">
    <property type="entry name" value="Znf_C2H2_type"/>
</dbReference>
<sequence>MQPCISQCSLVYHSAALYFTAQPPVLHLSSQVHSELYRHRVTNNKAATSMLKCNTCNLTFREPLDLEKHRKLHLDRR</sequence>
<keyword evidence="1" id="KW-0479">Metal-binding</keyword>
<name>A0A9D4DII1_DREPO</name>
<dbReference type="Proteomes" id="UP000828390">
    <property type="component" value="Unassembled WGS sequence"/>
</dbReference>